<organism evidence="11 12">
    <name type="scientific">Brachybacterium alimentarium</name>
    <dbReference type="NCBI Taxonomy" id="47845"/>
    <lineage>
        <taxon>Bacteria</taxon>
        <taxon>Bacillati</taxon>
        <taxon>Actinomycetota</taxon>
        <taxon>Actinomycetes</taxon>
        <taxon>Micrococcales</taxon>
        <taxon>Dermabacteraceae</taxon>
        <taxon>Brachybacterium</taxon>
    </lineage>
</organism>
<dbReference type="Proteomes" id="UP000218598">
    <property type="component" value="Unassembled WGS sequence"/>
</dbReference>
<comment type="caution">
    <text evidence="11">The sequence shown here is derived from an EMBL/GenBank/DDBJ whole genome shotgun (WGS) entry which is preliminary data.</text>
</comment>
<dbReference type="PROSITE" id="PS00211">
    <property type="entry name" value="ABC_TRANSPORTER_1"/>
    <property type="match status" value="1"/>
</dbReference>
<dbReference type="SUPFAM" id="SSF52540">
    <property type="entry name" value="P-loop containing nucleoside triphosphate hydrolases"/>
    <property type="match status" value="1"/>
</dbReference>
<dbReference type="GO" id="GO:0005886">
    <property type="term" value="C:plasma membrane"/>
    <property type="evidence" value="ECO:0007669"/>
    <property type="project" value="UniProtKB-SubCell"/>
</dbReference>
<dbReference type="GO" id="GO:0034040">
    <property type="term" value="F:ATPase-coupled lipid transmembrane transporter activity"/>
    <property type="evidence" value="ECO:0007669"/>
    <property type="project" value="TreeGrafter"/>
</dbReference>
<dbReference type="InterPro" id="IPR017871">
    <property type="entry name" value="ABC_transporter-like_CS"/>
</dbReference>
<feature type="transmembrane region" description="Helical" evidence="8">
    <location>
        <begin position="137"/>
        <end position="158"/>
    </location>
</feature>
<evidence type="ECO:0000256" key="2">
    <source>
        <dbReference type="ARBA" id="ARBA00022692"/>
    </source>
</evidence>
<keyword evidence="4" id="KW-0067">ATP-binding</keyword>
<dbReference type="AlphaFoldDB" id="A0A2A3YNB8"/>
<dbReference type="Gene3D" id="1.20.1560.10">
    <property type="entry name" value="ABC transporter type 1, transmembrane domain"/>
    <property type="match status" value="1"/>
</dbReference>
<comment type="subcellular location">
    <subcellularLocation>
        <location evidence="1">Cell membrane</location>
        <topology evidence="1">Multi-pass membrane protein</topology>
    </subcellularLocation>
</comment>
<dbReference type="SMART" id="SM00382">
    <property type="entry name" value="AAA"/>
    <property type="match status" value="1"/>
</dbReference>
<sequence length="586" mass="60748">MWIREALCDPPPGSRTALLLTWARTLALAGAAAALGVVLDTALVGRATAAPAALALALVLLAAAAGAGAEARVGQMAGETETGWRERVMRSALGARRPDDESAAPDGDGAGAEAGHGTMLDAATGGVEKVAAYRSGFLTPTLAAFTAPLLVLAVWAAVIDALGALVLLVAIAAVPPLIVLGDHVLRRSNGQFRRAQSQAAARYLELVEGLGTVSVLGAGARVLADYAQTARGAMRELTRLLARNQVVIVVHDAVFGVLMGCVAVALVLAGFDNGRIGAGQAFTGILLVVLLQEPMGRIGRTFYVALGGRARRDQLEELTADVSTTESTGTRRTPAHDTPPSIELRGLGVDRAGRPVLEGVDLALPAGARIALVGPSGAGKSTLLRVLGGLEEPARGRIHLDGAPADAAVRRRRCATLGQHIDLLSSTLEDNLRLVAPDADGSRLTEALHTAGLAPDLRTMPAGERTVVGEGGALLSGGQRRRLGLARLLIQDRGLVLLDEPTADLDRATERLVRERLAVSLQGRTVVETSHRLHTTLDADLVVVLVAGAVVDVGPPDQVRSRPGYYAEALAAETADDPRLREGAAR</sequence>
<evidence type="ECO:0000256" key="3">
    <source>
        <dbReference type="ARBA" id="ARBA00022741"/>
    </source>
</evidence>
<dbReference type="InterPro" id="IPR003593">
    <property type="entry name" value="AAA+_ATPase"/>
</dbReference>
<evidence type="ECO:0000256" key="7">
    <source>
        <dbReference type="SAM" id="MobiDB-lite"/>
    </source>
</evidence>
<dbReference type="GO" id="GO:0016887">
    <property type="term" value="F:ATP hydrolysis activity"/>
    <property type="evidence" value="ECO:0007669"/>
    <property type="project" value="InterPro"/>
</dbReference>
<dbReference type="InterPro" id="IPR027417">
    <property type="entry name" value="P-loop_NTPase"/>
</dbReference>
<name>A0A2A3YNB8_9MICO</name>
<evidence type="ECO:0000313" key="11">
    <source>
        <dbReference type="EMBL" id="PCC40719.1"/>
    </source>
</evidence>
<dbReference type="PANTHER" id="PTHR24221:SF654">
    <property type="entry name" value="ATP-BINDING CASSETTE SUB-FAMILY B MEMBER 6"/>
    <property type="match status" value="1"/>
</dbReference>
<gene>
    <name evidence="11" type="ORF">CIK66_02840</name>
</gene>
<evidence type="ECO:0000259" key="9">
    <source>
        <dbReference type="PROSITE" id="PS50893"/>
    </source>
</evidence>
<keyword evidence="6 8" id="KW-0472">Membrane</keyword>
<evidence type="ECO:0000256" key="5">
    <source>
        <dbReference type="ARBA" id="ARBA00022989"/>
    </source>
</evidence>
<dbReference type="InterPro" id="IPR036640">
    <property type="entry name" value="ABC1_TM_sf"/>
</dbReference>
<evidence type="ECO:0000259" key="10">
    <source>
        <dbReference type="PROSITE" id="PS50929"/>
    </source>
</evidence>
<dbReference type="Gene3D" id="3.40.50.300">
    <property type="entry name" value="P-loop containing nucleotide triphosphate hydrolases"/>
    <property type="match status" value="1"/>
</dbReference>
<dbReference type="SUPFAM" id="SSF90123">
    <property type="entry name" value="ABC transporter transmembrane region"/>
    <property type="match status" value="1"/>
</dbReference>
<evidence type="ECO:0000313" key="12">
    <source>
        <dbReference type="Proteomes" id="UP000218598"/>
    </source>
</evidence>
<feature type="region of interest" description="Disordered" evidence="7">
    <location>
        <begin position="319"/>
        <end position="341"/>
    </location>
</feature>
<dbReference type="InterPro" id="IPR011527">
    <property type="entry name" value="ABC1_TM_dom"/>
</dbReference>
<feature type="transmembrane region" description="Helical" evidence="8">
    <location>
        <begin position="164"/>
        <end position="185"/>
    </location>
</feature>
<evidence type="ECO:0000256" key="1">
    <source>
        <dbReference type="ARBA" id="ARBA00004651"/>
    </source>
</evidence>
<dbReference type="GO" id="GO:0005524">
    <property type="term" value="F:ATP binding"/>
    <property type="evidence" value="ECO:0007669"/>
    <property type="project" value="UniProtKB-KW"/>
</dbReference>
<dbReference type="GO" id="GO:0140359">
    <property type="term" value="F:ABC-type transporter activity"/>
    <property type="evidence" value="ECO:0007669"/>
    <property type="project" value="InterPro"/>
</dbReference>
<keyword evidence="12" id="KW-1185">Reference proteome</keyword>
<feature type="domain" description="ABC transporter" evidence="9">
    <location>
        <begin position="342"/>
        <end position="572"/>
    </location>
</feature>
<keyword evidence="3" id="KW-0547">Nucleotide-binding</keyword>
<feature type="transmembrane region" description="Helical" evidence="8">
    <location>
        <begin position="246"/>
        <end position="268"/>
    </location>
</feature>
<feature type="region of interest" description="Disordered" evidence="7">
    <location>
        <begin position="95"/>
        <end position="115"/>
    </location>
</feature>
<dbReference type="PROSITE" id="PS50893">
    <property type="entry name" value="ABC_TRANSPORTER_2"/>
    <property type="match status" value="1"/>
</dbReference>
<dbReference type="OrthoDB" id="9806127at2"/>
<dbReference type="PANTHER" id="PTHR24221">
    <property type="entry name" value="ATP-BINDING CASSETTE SUB-FAMILY B"/>
    <property type="match status" value="1"/>
</dbReference>
<feature type="domain" description="ABC transmembrane type-1" evidence="10">
    <location>
        <begin position="17"/>
        <end position="307"/>
    </location>
</feature>
<evidence type="ECO:0000256" key="4">
    <source>
        <dbReference type="ARBA" id="ARBA00022840"/>
    </source>
</evidence>
<reference evidence="11 12" key="1">
    <citation type="journal article" date="2017" name="Elife">
        <title>Extensive horizontal gene transfer in cheese-associated bacteria.</title>
        <authorList>
            <person name="Bonham K.S."/>
            <person name="Wolfe B.E."/>
            <person name="Dutton R.J."/>
        </authorList>
    </citation>
    <scope>NUCLEOTIDE SEQUENCE [LARGE SCALE GENOMIC DNA]</scope>
    <source>
        <strain evidence="11 12">341_9</strain>
    </source>
</reference>
<evidence type="ECO:0000256" key="6">
    <source>
        <dbReference type="ARBA" id="ARBA00023136"/>
    </source>
</evidence>
<proteinExistence type="predicted"/>
<evidence type="ECO:0008006" key="13">
    <source>
        <dbReference type="Google" id="ProtNLM"/>
    </source>
</evidence>
<feature type="compositionally biased region" description="Polar residues" evidence="7">
    <location>
        <begin position="321"/>
        <end position="331"/>
    </location>
</feature>
<protein>
    <recommendedName>
        <fullName evidence="13">ABC transporter ATP-binding protein</fullName>
    </recommendedName>
</protein>
<keyword evidence="2 8" id="KW-0812">Transmembrane</keyword>
<accession>A0A2A3YNB8</accession>
<dbReference type="EMBL" id="NRGR01000005">
    <property type="protein sequence ID" value="PCC40719.1"/>
    <property type="molecule type" value="Genomic_DNA"/>
</dbReference>
<feature type="transmembrane region" description="Helical" evidence="8">
    <location>
        <begin position="49"/>
        <end position="69"/>
    </location>
</feature>
<keyword evidence="5 8" id="KW-1133">Transmembrane helix</keyword>
<evidence type="ECO:0000256" key="8">
    <source>
        <dbReference type="SAM" id="Phobius"/>
    </source>
</evidence>
<dbReference type="InterPro" id="IPR003439">
    <property type="entry name" value="ABC_transporter-like_ATP-bd"/>
</dbReference>
<dbReference type="RefSeq" id="WP_096196475.1">
    <property type="nucleotide sequence ID" value="NZ_JBQQGT010000022.1"/>
</dbReference>
<dbReference type="Pfam" id="PF00005">
    <property type="entry name" value="ABC_tran"/>
    <property type="match status" value="1"/>
</dbReference>
<dbReference type="PROSITE" id="PS50929">
    <property type="entry name" value="ABC_TM1F"/>
    <property type="match status" value="1"/>
</dbReference>
<dbReference type="InterPro" id="IPR039421">
    <property type="entry name" value="Type_1_exporter"/>
</dbReference>